<evidence type="ECO:0000313" key="2">
    <source>
        <dbReference type="EMBL" id="WAR00440.1"/>
    </source>
</evidence>
<feature type="compositionally biased region" description="Polar residues" evidence="1">
    <location>
        <begin position="75"/>
        <end position="93"/>
    </location>
</feature>
<gene>
    <name evidence="2" type="ORF">MAR_024812</name>
</gene>
<keyword evidence="3" id="KW-1185">Reference proteome</keyword>
<accession>A0ABY7DRV5</accession>
<dbReference type="Proteomes" id="UP001164746">
    <property type="component" value="Chromosome 3"/>
</dbReference>
<dbReference type="EMBL" id="CP111014">
    <property type="protein sequence ID" value="WAR00440.1"/>
    <property type="molecule type" value="Genomic_DNA"/>
</dbReference>
<feature type="region of interest" description="Disordered" evidence="1">
    <location>
        <begin position="70"/>
        <end position="93"/>
    </location>
</feature>
<organism evidence="2 3">
    <name type="scientific">Mya arenaria</name>
    <name type="common">Soft-shell clam</name>
    <dbReference type="NCBI Taxonomy" id="6604"/>
    <lineage>
        <taxon>Eukaryota</taxon>
        <taxon>Metazoa</taxon>
        <taxon>Spiralia</taxon>
        <taxon>Lophotrochozoa</taxon>
        <taxon>Mollusca</taxon>
        <taxon>Bivalvia</taxon>
        <taxon>Autobranchia</taxon>
        <taxon>Heteroconchia</taxon>
        <taxon>Euheterodonta</taxon>
        <taxon>Imparidentia</taxon>
        <taxon>Neoheterodontei</taxon>
        <taxon>Myida</taxon>
        <taxon>Myoidea</taxon>
        <taxon>Myidae</taxon>
        <taxon>Mya</taxon>
    </lineage>
</organism>
<evidence type="ECO:0000256" key="1">
    <source>
        <dbReference type="SAM" id="MobiDB-lite"/>
    </source>
</evidence>
<name>A0ABY7DRV5_MYAAR</name>
<evidence type="ECO:0000313" key="3">
    <source>
        <dbReference type="Proteomes" id="UP001164746"/>
    </source>
</evidence>
<reference evidence="2" key="1">
    <citation type="submission" date="2022-11" db="EMBL/GenBank/DDBJ databases">
        <title>Centuries of genome instability and evolution in soft-shell clam transmissible cancer (bioRxiv).</title>
        <authorList>
            <person name="Hart S.F.M."/>
            <person name="Yonemitsu M.A."/>
            <person name="Giersch R.M."/>
            <person name="Beal B.F."/>
            <person name="Arriagada G."/>
            <person name="Davis B.W."/>
            <person name="Ostrander E.A."/>
            <person name="Goff S.P."/>
            <person name="Metzger M.J."/>
        </authorList>
    </citation>
    <scope>NUCLEOTIDE SEQUENCE</scope>
    <source>
        <strain evidence="2">MELC-2E11</strain>
        <tissue evidence="2">Siphon/mantle</tissue>
    </source>
</reference>
<protein>
    <submittedName>
        <fullName evidence="2">Uncharacterized protein</fullName>
    </submittedName>
</protein>
<proteinExistence type="predicted"/>
<feature type="region of interest" description="Disordered" evidence="1">
    <location>
        <begin position="1"/>
        <end position="22"/>
    </location>
</feature>
<sequence length="93" mass="10652">MTRAGWCRFPRDTTTGHPHTHQHLQADIIPVQLSPLLSRANPRSHVQVKLPWVFLHWPLVQIPGISRHSLMSARKSGQGSHSWLQARPTEQQQ</sequence>